<organism evidence="1 2">
    <name type="scientific">Eumeta variegata</name>
    <name type="common">Bagworm moth</name>
    <name type="synonym">Eumeta japonica</name>
    <dbReference type="NCBI Taxonomy" id="151549"/>
    <lineage>
        <taxon>Eukaryota</taxon>
        <taxon>Metazoa</taxon>
        <taxon>Ecdysozoa</taxon>
        <taxon>Arthropoda</taxon>
        <taxon>Hexapoda</taxon>
        <taxon>Insecta</taxon>
        <taxon>Pterygota</taxon>
        <taxon>Neoptera</taxon>
        <taxon>Endopterygota</taxon>
        <taxon>Lepidoptera</taxon>
        <taxon>Glossata</taxon>
        <taxon>Ditrysia</taxon>
        <taxon>Tineoidea</taxon>
        <taxon>Psychidae</taxon>
        <taxon>Oiketicinae</taxon>
        <taxon>Eumeta</taxon>
    </lineage>
</organism>
<keyword evidence="2" id="KW-1185">Reference proteome</keyword>
<comment type="caution">
    <text evidence="1">The sequence shown here is derived from an EMBL/GenBank/DDBJ whole genome shotgun (WGS) entry which is preliminary data.</text>
</comment>
<sequence length="95" mass="10658">MSLCASADPRPAIVRQGQRSRREGCARAILRPAFSFGAQCENFFGRSHRTIYLDRRLAAGLGSFRYRTVEDARMMSSSHAHPVQRLYELSGGRLA</sequence>
<evidence type="ECO:0000313" key="1">
    <source>
        <dbReference type="EMBL" id="GBP50016.1"/>
    </source>
</evidence>
<name>A0A4C1WF15_EUMVA</name>
<gene>
    <name evidence="1" type="ORF">EVAR_46638_1</name>
</gene>
<dbReference type="Proteomes" id="UP000299102">
    <property type="component" value="Unassembled WGS sequence"/>
</dbReference>
<dbReference type="AlphaFoldDB" id="A0A4C1WF15"/>
<accession>A0A4C1WF15</accession>
<protein>
    <submittedName>
        <fullName evidence="1">Uncharacterized protein</fullName>
    </submittedName>
</protein>
<dbReference type="EMBL" id="BGZK01000556">
    <property type="protein sequence ID" value="GBP50016.1"/>
    <property type="molecule type" value="Genomic_DNA"/>
</dbReference>
<reference evidence="1 2" key="1">
    <citation type="journal article" date="2019" name="Commun. Biol.">
        <title>The bagworm genome reveals a unique fibroin gene that provides high tensile strength.</title>
        <authorList>
            <person name="Kono N."/>
            <person name="Nakamura H."/>
            <person name="Ohtoshi R."/>
            <person name="Tomita M."/>
            <person name="Numata K."/>
            <person name="Arakawa K."/>
        </authorList>
    </citation>
    <scope>NUCLEOTIDE SEQUENCE [LARGE SCALE GENOMIC DNA]</scope>
</reference>
<proteinExistence type="predicted"/>
<evidence type="ECO:0000313" key="2">
    <source>
        <dbReference type="Proteomes" id="UP000299102"/>
    </source>
</evidence>